<name>A0A1C2D2F9_9LACO</name>
<dbReference type="RefSeq" id="WP_065991187.1">
    <property type="nucleotide sequence ID" value="NZ_CP039266.1"/>
</dbReference>
<dbReference type="GeneID" id="69823843"/>
<evidence type="ECO:0000313" key="6">
    <source>
        <dbReference type="EMBL" id="QHQ67885.1"/>
    </source>
</evidence>
<feature type="domain" description="Integrase catalytic" evidence="2">
    <location>
        <begin position="175"/>
        <end position="342"/>
    </location>
</feature>
<dbReference type="PANTHER" id="PTHR10948:SF23">
    <property type="entry name" value="TRANSPOSASE INSI FOR INSERTION SEQUENCE ELEMENT IS30A-RELATED"/>
    <property type="match status" value="1"/>
</dbReference>
<dbReference type="EMBL" id="CP047142">
    <property type="protein sequence ID" value="QHQ68678.1"/>
    <property type="molecule type" value="Genomic_DNA"/>
</dbReference>
<dbReference type="Gene3D" id="3.30.420.10">
    <property type="entry name" value="Ribonuclease H-like superfamily/Ribonuclease H"/>
    <property type="match status" value="1"/>
</dbReference>
<dbReference type="PROSITE" id="PS50994">
    <property type="entry name" value="INTEGRASE"/>
    <property type="match status" value="1"/>
</dbReference>
<gene>
    <name evidence="5" type="ORF">AYP82_10205</name>
    <name evidence="4" type="ORF">F1C02_10455</name>
    <name evidence="6" type="ORF">GSR61_04555</name>
    <name evidence="7" type="ORF">GSR61_05375</name>
    <name evidence="8" type="ORF">GSR61_07845</name>
    <name evidence="9" type="ORF">GSR61_08010</name>
    <name evidence="10" type="ORF">GSR61_09085</name>
    <name evidence="3" type="ORF">K8V23_06590</name>
</gene>
<dbReference type="GO" id="GO:0006310">
    <property type="term" value="P:DNA recombination"/>
    <property type="evidence" value="ECO:0007669"/>
    <property type="project" value="UniProtKB-KW"/>
</dbReference>
<dbReference type="InterPro" id="IPR012337">
    <property type="entry name" value="RNaseH-like_sf"/>
</dbReference>
<reference evidence="5 11" key="1">
    <citation type="submission" date="2016-05" db="EMBL/GenBank/DDBJ databases">
        <authorList>
            <person name="Johnson T.J."/>
            <person name="Youmans B.P."/>
            <person name="Case K.A."/>
        </authorList>
    </citation>
    <scope>NUCLEOTIDE SEQUENCE [LARGE SCALE GENOMIC DNA]</scope>
    <source>
        <strain evidence="5 11">UMNLC6</strain>
    </source>
</reference>
<dbReference type="Proteomes" id="UP000322051">
    <property type="component" value="Unassembled WGS sequence"/>
</dbReference>
<evidence type="ECO:0000313" key="7">
    <source>
        <dbReference type="EMBL" id="QHQ68029.1"/>
    </source>
</evidence>
<reference evidence="4 12" key="2">
    <citation type="submission" date="2019-09" db="EMBL/GenBank/DDBJ databases">
        <title>Comparative analysis of L. crispatus genomes revealed niche specific adaptation to different host and body sites.</title>
        <authorList>
            <person name="Pan M."/>
            <person name="Hidalgo-Cantabrana C."/>
            <person name="Barrangou R."/>
        </authorList>
    </citation>
    <scope>NUCLEOTIDE SEQUENCE [LARGE SCALE GENOMIC DNA]</scope>
    <source>
        <strain evidence="4 12">NCK973</strain>
    </source>
</reference>
<dbReference type="InterPro" id="IPR036397">
    <property type="entry name" value="RNaseH_sf"/>
</dbReference>
<dbReference type="EMBL" id="DYXB01000097">
    <property type="protein sequence ID" value="HJF10433.1"/>
    <property type="molecule type" value="Genomic_DNA"/>
</dbReference>
<dbReference type="EMBL" id="VUAO01000049">
    <property type="protein sequence ID" value="KAA8796051.1"/>
    <property type="molecule type" value="Genomic_DNA"/>
</dbReference>
<protein>
    <submittedName>
        <fullName evidence="3">IS30 family transposase</fullName>
    </submittedName>
    <submittedName>
        <fullName evidence="5">Integrase</fullName>
    </submittedName>
</protein>
<dbReference type="InterPro" id="IPR009057">
    <property type="entry name" value="Homeodomain-like_sf"/>
</dbReference>
<dbReference type="Proteomes" id="UP000784793">
    <property type="component" value="Unassembled WGS sequence"/>
</dbReference>
<sequence length="348" mass="40827">MNLLHSITDTHTKGKHLSFENRVEIQTLRKEGYSMRAIARKLNCSPSTIKYEIDRGTVTLYNGNVKRYHAKAGQEAYNRHRLNSGRKPHYLLKKHFIDYVQEHFFNSGWSLDACVGRSLATGLFTRNQIVCTRTLYRYVDSGLLQIQNTDLPEKLTRNTKTKRIRANKKKLGRSIEDRPKYIDQRKEFGHWECDLVLGHKTKDDEVLLTLYERMTRKFMIVPIPDKTAGSVMTAFNNLKAQYQEHWNEVFKTVTTDNGSEFADLSQLEDISNTLVYYAHPYTSCDKGGVECHNRLIRRFIPKGEYVKNYSLDDIFSIELWINDLPRKVLSYHTPDELFERRLDSIYRI</sequence>
<reference evidence="6 13" key="3">
    <citation type="submission" date="2019-12" db="EMBL/GenBank/DDBJ databases">
        <title>Complete Genome Sequences of Lactobacillus strains, C25 and P38, Isolated from Chicken Cecum.</title>
        <authorList>
            <person name="Hassan H.M."/>
            <person name="Mendoza M."/>
            <person name="Rezvani M."/>
            <person name="Koci M.D."/>
            <person name="Dickey A.N."/>
            <person name="Scholl E.H."/>
        </authorList>
    </citation>
    <scope>NUCLEOTIDE SEQUENCE [LARGE SCALE GENOMIC DNA]</scope>
    <source>
        <strain evidence="6 13">C25</strain>
    </source>
</reference>
<dbReference type="EMBL" id="CP047142">
    <property type="protein sequence ID" value="QHQ68502.1"/>
    <property type="molecule type" value="Genomic_DNA"/>
</dbReference>
<dbReference type="NCBIfam" id="NF033563">
    <property type="entry name" value="transpos_IS30"/>
    <property type="match status" value="1"/>
</dbReference>
<evidence type="ECO:0000259" key="2">
    <source>
        <dbReference type="PROSITE" id="PS50994"/>
    </source>
</evidence>
<dbReference type="Proteomes" id="UP000464915">
    <property type="component" value="Chromosome"/>
</dbReference>
<accession>A0A1C2D2F9</accession>
<dbReference type="InterPro" id="IPR051917">
    <property type="entry name" value="Transposase-Integrase"/>
</dbReference>
<evidence type="ECO:0000313" key="11">
    <source>
        <dbReference type="Proteomes" id="UP000198437"/>
    </source>
</evidence>
<reference evidence="3" key="4">
    <citation type="journal article" date="2021" name="PeerJ">
        <title>Extensive microbial diversity within the chicken gut microbiome revealed by metagenomics and culture.</title>
        <authorList>
            <person name="Gilroy R."/>
            <person name="Ravi A."/>
            <person name="Getino M."/>
            <person name="Pursley I."/>
            <person name="Horton D.L."/>
            <person name="Alikhan N.F."/>
            <person name="Baker D."/>
            <person name="Gharbi K."/>
            <person name="Hall N."/>
            <person name="Watson M."/>
            <person name="Adriaenssens E.M."/>
            <person name="Foster-Nyarko E."/>
            <person name="Jarju S."/>
            <person name="Secka A."/>
            <person name="Antonio M."/>
            <person name="Oren A."/>
            <person name="Chaudhuri R.R."/>
            <person name="La Ragione R."/>
            <person name="Hildebrand F."/>
            <person name="Pallen M.J."/>
        </authorList>
    </citation>
    <scope>NUCLEOTIDE SEQUENCE</scope>
    <source>
        <strain evidence="3">CHK194-22301</strain>
    </source>
</reference>
<proteinExistence type="predicted"/>
<evidence type="ECO:0000313" key="8">
    <source>
        <dbReference type="EMBL" id="QHQ68474.1"/>
    </source>
</evidence>
<keyword evidence="1" id="KW-0233">DNA recombination</keyword>
<accession>A0A6P1TVV6</accession>
<dbReference type="PANTHER" id="PTHR10948">
    <property type="entry name" value="TRANSPOSASE"/>
    <property type="match status" value="1"/>
</dbReference>
<dbReference type="GO" id="GO:0032196">
    <property type="term" value="P:transposition"/>
    <property type="evidence" value="ECO:0007669"/>
    <property type="project" value="TreeGrafter"/>
</dbReference>
<dbReference type="SUPFAM" id="SSF53098">
    <property type="entry name" value="Ribonuclease H-like"/>
    <property type="match status" value="1"/>
</dbReference>
<evidence type="ECO:0000313" key="5">
    <source>
        <dbReference type="EMBL" id="OXC21552.1"/>
    </source>
</evidence>
<evidence type="ECO:0000313" key="4">
    <source>
        <dbReference type="EMBL" id="KAA8796051.1"/>
    </source>
</evidence>
<dbReference type="GO" id="GO:0005829">
    <property type="term" value="C:cytosol"/>
    <property type="evidence" value="ECO:0007669"/>
    <property type="project" value="TreeGrafter"/>
</dbReference>
<dbReference type="InterPro" id="IPR025246">
    <property type="entry name" value="IS30-like_HTH"/>
</dbReference>
<dbReference type="EMBL" id="LYQW01000041">
    <property type="protein sequence ID" value="OXC21552.1"/>
    <property type="molecule type" value="Genomic_DNA"/>
</dbReference>
<dbReference type="Gene3D" id="1.10.10.60">
    <property type="entry name" value="Homeodomain-like"/>
    <property type="match status" value="1"/>
</dbReference>
<evidence type="ECO:0000313" key="13">
    <source>
        <dbReference type="Proteomes" id="UP000464915"/>
    </source>
</evidence>
<dbReference type="EMBL" id="CP047142">
    <property type="protein sequence ID" value="QHQ68029.1"/>
    <property type="molecule type" value="Genomic_DNA"/>
</dbReference>
<dbReference type="InterPro" id="IPR053392">
    <property type="entry name" value="Transposase_IS30-like"/>
</dbReference>
<dbReference type="EMBL" id="CP047142">
    <property type="protein sequence ID" value="QHQ67885.1"/>
    <property type="molecule type" value="Genomic_DNA"/>
</dbReference>
<evidence type="ECO:0000313" key="9">
    <source>
        <dbReference type="EMBL" id="QHQ68502.1"/>
    </source>
</evidence>
<evidence type="ECO:0000256" key="1">
    <source>
        <dbReference type="ARBA" id="ARBA00023172"/>
    </source>
</evidence>
<dbReference type="GO" id="GO:0004803">
    <property type="term" value="F:transposase activity"/>
    <property type="evidence" value="ECO:0007669"/>
    <property type="project" value="TreeGrafter"/>
</dbReference>
<evidence type="ECO:0000313" key="12">
    <source>
        <dbReference type="Proteomes" id="UP000322051"/>
    </source>
</evidence>
<dbReference type="AlphaFoldDB" id="A0A1C2D2F9"/>
<evidence type="ECO:0000313" key="10">
    <source>
        <dbReference type="EMBL" id="QHQ68678.1"/>
    </source>
</evidence>
<dbReference type="Pfam" id="PF13936">
    <property type="entry name" value="HTH_38"/>
    <property type="match status" value="1"/>
</dbReference>
<dbReference type="EMBL" id="CP047142">
    <property type="protein sequence ID" value="QHQ68474.1"/>
    <property type="molecule type" value="Genomic_DNA"/>
</dbReference>
<organism evidence="5 11">
    <name type="scientific">Lactobacillus crispatus</name>
    <dbReference type="NCBI Taxonomy" id="47770"/>
    <lineage>
        <taxon>Bacteria</taxon>
        <taxon>Bacillati</taxon>
        <taxon>Bacillota</taxon>
        <taxon>Bacilli</taxon>
        <taxon>Lactobacillales</taxon>
        <taxon>Lactobacillaceae</taxon>
        <taxon>Lactobacillus</taxon>
    </lineage>
</organism>
<dbReference type="SUPFAM" id="SSF46689">
    <property type="entry name" value="Homeodomain-like"/>
    <property type="match status" value="1"/>
</dbReference>
<dbReference type="GO" id="GO:0003676">
    <property type="term" value="F:nucleic acid binding"/>
    <property type="evidence" value="ECO:0007669"/>
    <property type="project" value="InterPro"/>
</dbReference>
<dbReference type="InterPro" id="IPR001584">
    <property type="entry name" value="Integrase_cat-core"/>
</dbReference>
<dbReference type="Proteomes" id="UP000198437">
    <property type="component" value="Unassembled WGS sequence"/>
</dbReference>
<dbReference type="GO" id="GO:0015074">
    <property type="term" value="P:DNA integration"/>
    <property type="evidence" value="ECO:0007669"/>
    <property type="project" value="InterPro"/>
</dbReference>
<reference evidence="3" key="5">
    <citation type="submission" date="2021-09" db="EMBL/GenBank/DDBJ databases">
        <authorList>
            <person name="Gilroy R."/>
        </authorList>
    </citation>
    <scope>NUCLEOTIDE SEQUENCE</scope>
    <source>
        <strain evidence="3">CHK194-22301</strain>
    </source>
</reference>
<evidence type="ECO:0000313" key="3">
    <source>
        <dbReference type="EMBL" id="HJF10433.1"/>
    </source>
</evidence>